<name>A0ABW6SJB7_9ACTN</name>
<sequence>MNRPHHPLLGLKQRSPEMVAEETRRVKAQLIRTYGWDGYQRVIRRMESDLARLERETRGREN</sequence>
<evidence type="ECO:0000313" key="2">
    <source>
        <dbReference type="Proteomes" id="UP001602013"/>
    </source>
</evidence>
<keyword evidence="2" id="KW-1185">Reference proteome</keyword>
<organism evidence="1 2">
    <name type="scientific">Microtetraspora malaysiensis</name>
    <dbReference type="NCBI Taxonomy" id="161358"/>
    <lineage>
        <taxon>Bacteria</taxon>
        <taxon>Bacillati</taxon>
        <taxon>Actinomycetota</taxon>
        <taxon>Actinomycetes</taxon>
        <taxon>Streptosporangiales</taxon>
        <taxon>Streptosporangiaceae</taxon>
        <taxon>Microtetraspora</taxon>
    </lineage>
</organism>
<reference evidence="1 2" key="1">
    <citation type="submission" date="2024-10" db="EMBL/GenBank/DDBJ databases">
        <title>The Natural Products Discovery Center: Release of the First 8490 Sequenced Strains for Exploring Actinobacteria Biosynthetic Diversity.</title>
        <authorList>
            <person name="Kalkreuter E."/>
            <person name="Kautsar S.A."/>
            <person name="Yang D."/>
            <person name="Bader C.D."/>
            <person name="Teijaro C.N."/>
            <person name="Fluegel L."/>
            <person name="Davis C.M."/>
            <person name="Simpson J.R."/>
            <person name="Lauterbach L."/>
            <person name="Steele A.D."/>
            <person name="Gui C."/>
            <person name="Meng S."/>
            <person name="Li G."/>
            <person name="Viehrig K."/>
            <person name="Ye F."/>
            <person name="Su P."/>
            <person name="Kiefer A.F."/>
            <person name="Nichols A."/>
            <person name="Cepeda A.J."/>
            <person name="Yan W."/>
            <person name="Fan B."/>
            <person name="Jiang Y."/>
            <person name="Adhikari A."/>
            <person name="Zheng C.-J."/>
            <person name="Schuster L."/>
            <person name="Cowan T.M."/>
            <person name="Smanski M.J."/>
            <person name="Chevrette M.G."/>
            <person name="De Carvalho L.P.S."/>
            <person name="Shen B."/>
        </authorList>
    </citation>
    <scope>NUCLEOTIDE SEQUENCE [LARGE SCALE GENOMIC DNA]</scope>
    <source>
        <strain evidence="1 2">NPDC002173</strain>
    </source>
</reference>
<protein>
    <submittedName>
        <fullName evidence="1">Uncharacterized protein</fullName>
    </submittedName>
</protein>
<evidence type="ECO:0000313" key="1">
    <source>
        <dbReference type="EMBL" id="MFF3665060.1"/>
    </source>
</evidence>
<dbReference type="EMBL" id="JBIASD010000003">
    <property type="protein sequence ID" value="MFF3665060.1"/>
    <property type="molecule type" value="Genomic_DNA"/>
</dbReference>
<accession>A0ABW6SJB7</accession>
<dbReference type="RefSeq" id="WP_387409078.1">
    <property type="nucleotide sequence ID" value="NZ_CP191998.1"/>
</dbReference>
<proteinExistence type="predicted"/>
<comment type="caution">
    <text evidence="1">The sequence shown here is derived from an EMBL/GenBank/DDBJ whole genome shotgun (WGS) entry which is preliminary data.</text>
</comment>
<gene>
    <name evidence="1" type="ORF">ACFYXI_05645</name>
</gene>
<dbReference type="Proteomes" id="UP001602013">
    <property type="component" value="Unassembled WGS sequence"/>
</dbReference>